<accession>A0ABW3WVD6</accession>
<evidence type="ECO:0000313" key="2">
    <source>
        <dbReference type="EMBL" id="MFD1300903.1"/>
    </source>
</evidence>
<protein>
    <submittedName>
        <fullName evidence="2">DUF1467 family protein</fullName>
    </submittedName>
</protein>
<keyword evidence="1" id="KW-1133">Transmembrane helix</keyword>
<proteinExistence type="predicted"/>
<dbReference type="EMBL" id="JBHTND010000004">
    <property type="protein sequence ID" value="MFD1300903.1"/>
    <property type="molecule type" value="Genomic_DNA"/>
</dbReference>
<reference evidence="3" key="1">
    <citation type="journal article" date="2019" name="Int. J. Syst. Evol. Microbiol.">
        <title>The Global Catalogue of Microorganisms (GCM) 10K type strain sequencing project: providing services to taxonomists for standard genome sequencing and annotation.</title>
        <authorList>
            <consortium name="The Broad Institute Genomics Platform"/>
            <consortium name="The Broad Institute Genome Sequencing Center for Infectious Disease"/>
            <person name="Wu L."/>
            <person name="Ma J."/>
        </authorList>
    </citation>
    <scope>NUCLEOTIDE SEQUENCE [LARGE SCALE GENOMIC DNA]</scope>
    <source>
        <strain evidence="3">CCUG 56108</strain>
    </source>
</reference>
<keyword evidence="1" id="KW-0812">Transmembrane</keyword>
<feature type="transmembrane region" description="Helical" evidence="1">
    <location>
        <begin position="91"/>
        <end position="109"/>
    </location>
</feature>
<dbReference type="InterPro" id="IPR009935">
    <property type="entry name" value="DUF1467"/>
</dbReference>
<dbReference type="Proteomes" id="UP001597176">
    <property type="component" value="Unassembled WGS sequence"/>
</dbReference>
<sequence length="114" mass="12220">MSGVNALIRAVSATTWRTLAAMLVVISAVAALAVILFKLTVFGAFALYFVVWWTLLFVILPLRNQVETDPALIVPGQDPGAPAAPRLREKAIWTTLLASAVFLAAIPIFELSGL</sequence>
<gene>
    <name evidence="2" type="ORF">ACFQ4G_04795</name>
</gene>
<dbReference type="RefSeq" id="WP_238204234.1">
    <property type="nucleotide sequence ID" value="NZ_JBHTND010000004.1"/>
</dbReference>
<feature type="transmembrane region" description="Helical" evidence="1">
    <location>
        <begin position="19"/>
        <end position="39"/>
    </location>
</feature>
<feature type="transmembrane region" description="Helical" evidence="1">
    <location>
        <begin position="45"/>
        <end position="62"/>
    </location>
</feature>
<evidence type="ECO:0000313" key="3">
    <source>
        <dbReference type="Proteomes" id="UP001597176"/>
    </source>
</evidence>
<evidence type="ECO:0000256" key="1">
    <source>
        <dbReference type="SAM" id="Phobius"/>
    </source>
</evidence>
<keyword evidence="1" id="KW-0472">Membrane</keyword>
<comment type="caution">
    <text evidence="2">The sequence shown here is derived from an EMBL/GenBank/DDBJ whole genome shotgun (WGS) entry which is preliminary data.</text>
</comment>
<dbReference type="Pfam" id="PF07330">
    <property type="entry name" value="DUF1467"/>
    <property type="match status" value="1"/>
</dbReference>
<keyword evidence="3" id="KW-1185">Reference proteome</keyword>
<organism evidence="2 3">
    <name type="scientific">Methylobacterium marchantiae</name>
    <dbReference type="NCBI Taxonomy" id="600331"/>
    <lineage>
        <taxon>Bacteria</taxon>
        <taxon>Pseudomonadati</taxon>
        <taxon>Pseudomonadota</taxon>
        <taxon>Alphaproteobacteria</taxon>
        <taxon>Hyphomicrobiales</taxon>
        <taxon>Methylobacteriaceae</taxon>
        <taxon>Methylobacterium</taxon>
    </lineage>
</organism>
<name>A0ABW3WVD6_9HYPH</name>